<proteinExistence type="predicted"/>
<gene>
    <name evidence="2" type="ORF">AA994_01695</name>
    <name evidence="1" type="ORF">CVU5213_00820</name>
</gene>
<comment type="caution">
    <text evidence="2">The sequence shown here is derived from an EMBL/GenBank/DDBJ whole genome shotgun (WGS) entry which is preliminary data.</text>
</comment>
<dbReference type="Proteomes" id="UP000811399">
    <property type="component" value="Unassembled WGS sequence"/>
</dbReference>
<evidence type="ECO:0000313" key="4">
    <source>
        <dbReference type="Proteomes" id="UP000811399"/>
    </source>
</evidence>
<dbReference type="RefSeq" id="WP_099461039.1">
    <property type="nucleotide sequence ID" value="NZ_CP041617.1"/>
</dbReference>
<organism evidence="2 3">
    <name type="scientific">Campylobacter vulpis</name>
    <dbReference type="NCBI Taxonomy" id="1655500"/>
    <lineage>
        <taxon>Bacteria</taxon>
        <taxon>Pseudomonadati</taxon>
        <taxon>Campylobacterota</taxon>
        <taxon>Epsilonproteobacteria</taxon>
        <taxon>Campylobacterales</taxon>
        <taxon>Campylobacteraceae</taxon>
        <taxon>Campylobacter</taxon>
    </lineage>
</organism>
<dbReference type="GeneID" id="77266251"/>
<accession>A0A2G4R5Y2</accession>
<dbReference type="OrthoDB" id="9788272at2"/>
<dbReference type="EMBL" id="VJYU01000002">
    <property type="protein sequence ID" value="MBS4240287.1"/>
    <property type="molecule type" value="Genomic_DNA"/>
</dbReference>
<dbReference type="Proteomes" id="UP000237472">
    <property type="component" value="Unassembled WGS sequence"/>
</dbReference>
<dbReference type="PIRSF" id="PIRSF028162">
    <property type="entry name" value="BcbE_prd"/>
    <property type="match status" value="1"/>
</dbReference>
<evidence type="ECO:0000313" key="1">
    <source>
        <dbReference type="EMBL" id="MBS4240287.1"/>
    </source>
</evidence>
<evidence type="ECO:0000313" key="2">
    <source>
        <dbReference type="EMBL" id="PHY91976.1"/>
    </source>
</evidence>
<dbReference type="EMBL" id="LDWY01000017">
    <property type="protein sequence ID" value="PHY91976.1"/>
    <property type="molecule type" value="Genomic_DNA"/>
</dbReference>
<dbReference type="InterPro" id="IPR029044">
    <property type="entry name" value="Nucleotide-diphossugar_trans"/>
</dbReference>
<dbReference type="CDD" id="cd04183">
    <property type="entry name" value="GT2_BcE_like"/>
    <property type="match status" value="1"/>
</dbReference>
<reference evidence="3" key="2">
    <citation type="submission" date="2015-06" db="EMBL/GenBank/DDBJ databases">
        <authorList>
            <person name="Parisi A."/>
            <person name="Chiara M."/>
            <person name="Florio D."/>
            <person name="Miccolupo A."/>
            <person name="Manzari C."/>
            <person name="Mion D."/>
            <person name="Caruso M."/>
            <person name="D'erchia A.M."/>
            <person name="Zanoni R."/>
        </authorList>
    </citation>
    <scope>NUCLEOTIDE SEQUENCE [LARGE SCALE GENOMIC DNA]</scope>
    <source>
        <strain evidence="3">73/13</strain>
    </source>
</reference>
<protein>
    <submittedName>
        <fullName evidence="2">Capsular biosynthesis protein</fullName>
    </submittedName>
</protein>
<sequence>MTIIFPMAGLSSRFSKAGYTLPKYMLNLQEKSVFFWVLEGFKTYFKTNDFLFIYRNINHTKEFIKQECQKLNLKNYQSIELDSPTLGQAHTVALGLEKIGIKDSILIFNIDTLRPNFHLPQNLDLDKIDGYLEVFKSEGEQWSFIKASDEKLCKVAKTAEKTRISSFCSSGLYYFRKSEEFLSIFKTMQEKNNLEKGEFYIAPMYNELIKRNADIRYELIALNQILFCGTPREYEALKKLNLSQKFL</sequence>
<reference evidence="1" key="3">
    <citation type="submission" date="2019-07" db="EMBL/GenBank/DDBJ databases">
        <authorList>
            <person name="Miller W.G."/>
        </authorList>
    </citation>
    <scope>NUCLEOTIDE SEQUENCE</scope>
    <source>
        <strain evidence="1">52/13</strain>
    </source>
</reference>
<dbReference type="AlphaFoldDB" id="A0A2G4R5Y2"/>
<name>A0A2G4R5Y2_9BACT</name>
<reference evidence="2" key="1">
    <citation type="submission" date="2015-06" db="EMBL/GenBank/DDBJ databases">
        <authorList>
            <person name="Hoefler B.C."/>
            <person name="Straight P.D."/>
        </authorList>
    </citation>
    <scope>NUCLEOTIDE SEQUENCE [LARGE SCALE GENOMIC DNA]</scope>
    <source>
        <strain evidence="2">73/13</strain>
    </source>
</reference>
<dbReference type="InterPro" id="IPR016873">
    <property type="entry name" value="Caps_polysacc_synth_BcbE_prd"/>
</dbReference>
<reference evidence="1 4" key="4">
    <citation type="journal article" date="2021" name="Syst. Appl. Microbiol.">
        <title>nCampylobacter vulpis sp. nov. isolated from wild red foxes.</title>
        <authorList>
            <person name="Parisi A."/>
            <person name="Chiara M."/>
            <person name="Caffara M."/>
            <person name="Mion D."/>
            <person name="Miller W.G."/>
            <person name="Caruso M."/>
            <person name="Manzari C."/>
            <person name="Florio D."/>
            <person name="Capozzi L."/>
            <person name="D'Erchia A.M."/>
            <person name="Manzulli V."/>
            <person name="Zanoni R.G."/>
        </authorList>
    </citation>
    <scope>NUCLEOTIDE SEQUENCE [LARGE SCALE GENOMIC DNA]</scope>
    <source>
        <strain evidence="1 4">52/13</strain>
    </source>
</reference>
<evidence type="ECO:0000313" key="3">
    <source>
        <dbReference type="Proteomes" id="UP000237472"/>
    </source>
</evidence>
<dbReference type="SUPFAM" id="SSF53448">
    <property type="entry name" value="Nucleotide-diphospho-sugar transferases"/>
    <property type="match status" value="1"/>
</dbReference>
<dbReference type="Gene3D" id="3.90.550.10">
    <property type="entry name" value="Spore Coat Polysaccharide Biosynthesis Protein SpsA, Chain A"/>
    <property type="match status" value="1"/>
</dbReference>
<keyword evidence="4" id="KW-1185">Reference proteome</keyword>